<evidence type="ECO:0000256" key="3">
    <source>
        <dbReference type="ARBA" id="ARBA00007164"/>
    </source>
</evidence>
<dbReference type="SUPFAM" id="SSF69189">
    <property type="entry name" value="Penicillin-binding protein associated domain"/>
    <property type="match status" value="1"/>
</dbReference>
<dbReference type="SMART" id="SM00936">
    <property type="entry name" value="PBP5_C"/>
    <property type="match status" value="1"/>
</dbReference>
<keyword evidence="9" id="KW-0133">Cell shape</keyword>
<evidence type="ECO:0000256" key="7">
    <source>
        <dbReference type="ARBA" id="ARBA00022729"/>
    </source>
</evidence>
<dbReference type="InterPro" id="IPR018044">
    <property type="entry name" value="Peptidase_S11"/>
</dbReference>
<evidence type="ECO:0000256" key="11">
    <source>
        <dbReference type="ARBA" id="ARBA00023316"/>
    </source>
</evidence>
<dbReference type="Gene3D" id="3.40.710.10">
    <property type="entry name" value="DD-peptidase/beta-lactamase superfamily"/>
    <property type="match status" value="1"/>
</dbReference>
<dbReference type="GO" id="GO:0004180">
    <property type="term" value="F:carboxypeptidase activity"/>
    <property type="evidence" value="ECO:0007669"/>
    <property type="project" value="UniProtKB-KW"/>
</dbReference>
<dbReference type="PANTHER" id="PTHR21581:SF33">
    <property type="entry name" value="D-ALANYL-D-ALANINE CARBOXYPEPTIDASE DACB"/>
    <property type="match status" value="1"/>
</dbReference>
<keyword evidence="16" id="KW-1185">Reference proteome</keyword>
<dbReference type="EMBL" id="JAOQJX010000003">
    <property type="protein sequence ID" value="MCU6746613.1"/>
    <property type="molecule type" value="Genomic_DNA"/>
</dbReference>
<dbReference type="InterPro" id="IPR012907">
    <property type="entry name" value="Peptidase_S11_C"/>
</dbReference>
<feature type="domain" description="Peptidase S11 D-Ala-D-Ala carboxypeptidase A C-terminal" evidence="14">
    <location>
        <begin position="306"/>
        <end position="393"/>
    </location>
</feature>
<keyword evidence="6" id="KW-0645">Protease</keyword>
<evidence type="ECO:0000256" key="9">
    <source>
        <dbReference type="ARBA" id="ARBA00022960"/>
    </source>
</evidence>
<proteinExistence type="inferred from homology"/>
<evidence type="ECO:0000256" key="8">
    <source>
        <dbReference type="ARBA" id="ARBA00022801"/>
    </source>
</evidence>
<comment type="caution">
    <text evidence="15">The sequence shown here is derived from an EMBL/GenBank/DDBJ whole genome shotgun (WGS) entry which is preliminary data.</text>
</comment>
<dbReference type="PANTHER" id="PTHR21581">
    <property type="entry name" value="D-ALANYL-D-ALANINE CARBOXYPEPTIDASE"/>
    <property type="match status" value="1"/>
</dbReference>
<keyword evidence="7" id="KW-0732">Signal</keyword>
<organism evidence="15 16">
    <name type="scientific">Faecalicatena acetigenes</name>
    <dbReference type="NCBI Taxonomy" id="2981790"/>
    <lineage>
        <taxon>Bacteria</taxon>
        <taxon>Bacillati</taxon>
        <taxon>Bacillota</taxon>
        <taxon>Clostridia</taxon>
        <taxon>Lachnospirales</taxon>
        <taxon>Lachnospiraceae</taxon>
        <taxon>Faecalicatena</taxon>
    </lineage>
</organism>
<evidence type="ECO:0000256" key="5">
    <source>
        <dbReference type="ARBA" id="ARBA00022645"/>
    </source>
</evidence>
<dbReference type="InterPro" id="IPR001967">
    <property type="entry name" value="Peptidase_S11_N"/>
</dbReference>
<evidence type="ECO:0000313" key="15">
    <source>
        <dbReference type="EMBL" id="MCU6746613.1"/>
    </source>
</evidence>
<dbReference type="RefSeq" id="WP_059069632.1">
    <property type="nucleotide sequence ID" value="NZ_JAOQJX010000003.1"/>
</dbReference>
<keyword evidence="8" id="KW-0378">Hydrolase</keyword>
<dbReference type="PRINTS" id="PR00725">
    <property type="entry name" value="DADACBPTASE1"/>
</dbReference>
<evidence type="ECO:0000256" key="12">
    <source>
        <dbReference type="ARBA" id="ARBA00034000"/>
    </source>
</evidence>
<comment type="similarity">
    <text evidence="3 13">Belongs to the peptidase S11 family.</text>
</comment>
<gene>
    <name evidence="15" type="ORF">OCV51_02900</name>
</gene>
<evidence type="ECO:0000256" key="4">
    <source>
        <dbReference type="ARBA" id="ARBA00012448"/>
    </source>
</evidence>
<comment type="catalytic activity">
    <reaction evidence="12">
        <text>Preferential cleavage: (Ac)2-L-Lys-D-Ala-|-D-Ala. Also transpeptidation of peptidyl-alanyl moieties that are N-acyl substituents of D-alanine.</text>
        <dbReference type="EC" id="3.4.16.4"/>
    </reaction>
</comment>
<dbReference type="EC" id="3.4.16.4" evidence="4"/>
<evidence type="ECO:0000256" key="10">
    <source>
        <dbReference type="ARBA" id="ARBA00022984"/>
    </source>
</evidence>
<reference evidence="15 16" key="1">
    <citation type="journal article" date="2021" name="ISME Commun">
        <title>Automated analysis of genomic sequences facilitates high-throughput and comprehensive description of bacteria.</title>
        <authorList>
            <person name="Hitch T.C.A."/>
        </authorList>
    </citation>
    <scope>NUCLEOTIDE SEQUENCE [LARGE SCALE GENOMIC DNA]</scope>
    <source>
        <strain evidence="15 16">H2_18</strain>
    </source>
</reference>
<dbReference type="InterPro" id="IPR012338">
    <property type="entry name" value="Beta-lactam/transpept-like"/>
</dbReference>
<evidence type="ECO:0000256" key="6">
    <source>
        <dbReference type="ARBA" id="ARBA00022670"/>
    </source>
</evidence>
<dbReference type="InterPro" id="IPR037167">
    <property type="entry name" value="Peptidase_S11_C_sf"/>
</dbReference>
<protein>
    <recommendedName>
        <fullName evidence="4">serine-type D-Ala-D-Ala carboxypeptidase</fullName>
        <ecNumber evidence="4">3.4.16.4</ecNumber>
    </recommendedName>
</protein>
<keyword evidence="11" id="KW-0961">Cell wall biogenesis/degradation</keyword>
<sequence length="413" mass="46186">MGKRIVCVILFLTLIFISLPGMSLKALEEEKTKETEQKIEEPQNLYAQSAVLMDADSGRILFAKNGQEERPMASTTKIMTCILALELGEPEEKVTVSKEAAVQPQVKLGMREGQTFYLKDLLYSLMLESHNDTAVAVAEHIAGSTEKFAEKMNEKAEELGCSHTYFITPNGLDGEDETGNHHTTAEELAVIMKYCITSSPKAKEFLTVTQMKEYSFSDCEGTAEYHCVNHNAFLAMMEGAISGKTGFTADAGYCYVGALTDGGRTFIVVLLACGWPNHKGYKWADTRKLMQYGLDNYQYRDVWKDLPVHTIFVQNGVSKTFLPGEKAKTAVSVTGKECKLLLRKDEQITVEFKIPEEITAPVKKGSVIGKAVYSVGEEKLAEYEILAEENVEKRSFFWSSTYVFRKYFLNENA</sequence>
<dbReference type="InterPro" id="IPR015956">
    <property type="entry name" value="Peniciliin-bd_prot_C_sf"/>
</dbReference>
<dbReference type="Gene3D" id="2.60.410.10">
    <property type="entry name" value="D-Ala-D-Ala carboxypeptidase, C-terminal domain"/>
    <property type="match status" value="1"/>
</dbReference>
<name>A0ABT2T8L7_9FIRM</name>
<evidence type="ECO:0000259" key="14">
    <source>
        <dbReference type="SMART" id="SM00936"/>
    </source>
</evidence>
<comment type="pathway">
    <text evidence="2">Cell wall biogenesis; peptidoglycan biosynthesis.</text>
</comment>
<keyword evidence="10" id="KW-0573">Peptidoglycan synthesis</keyword>
<evidence type="ECO:0000313" key="16">
    <source>
        <dbReference type="Proteomes" id="UP001652394"/>
    </source>
</evidence>
<dbReference type="Pfam" id="PF07943">
    <property type="entry name" value="PBP5_C"/>
    <property type="match status" value="1"/>
</dbReference>
<evidence type="ECO:0000256" key="1">
    <source>
        <dbReference type="ARBA" id="ARBA00003217"/>
    </source>
</evidence>
<keyword evidence="5 15" id="KW-0121">Carboxypeptidase</keyword>
<accession>A0ABT2T8L7</accession>
<dbReference type="Proteomes" id="UP001652394">
    <property type="component" value="Unassembled WGS sequence"/>
</dbReference>
<comment type="function">
    <text evidence="1">Removes C-terminal D-alanyl residues from sugar-peptide cell wall precursors.</text>
</comment>
<evidence type="ECO:0000256" key="2">
    <source>
        <dbReference type="ARBA" id="ARBA00004752"/>
    </source>
</evidence>
<dbReference type="Pfam" id="PF00768">
    <property type="entry name" value="Peptidase_S11"/>
    <property type="match status" value="1"/>
</dbReference>
<dbReference type="SUPFAM" id="SSF56601">
    <property type="entry name" value="beta-lactamase/transpeptidase-like"/>
    <property type="match status" value="1"/>
</dbReference>
<evidence type="ECO:0000256" key="13">
    <source>
        <dbReference type="RuleBase" id="RU004016"/>
    </source>
</evidence>